<sequence>MAGDLLADLKFMQRNASKLARMLGDVEINSELIAAIAAERLQERAQKIVMVHLRDAIKRSPEYSYQVLSRHLQTVFDTPEMIKFTTEGIQLRRQATKVAGNEGALMDGIEMARAALGVGLLSPEKALEFWRERIYRPAREGLIRPRRFKKNVGVGGQTAAFDYVGYATKKYSLTIRKRVQSWGALAPYWIWLDKGSSGYPPGNGTRFIDSATLEINRLFREEIGKVGTEYAEAITNEVRAFLQSPEGYEPGQFLGTVTVGEKNFRLSVTPTGELGIRRV</sequence>
<dbReference type="EMBL" id="LAZR01001791">
    <property type="protein sequence ID" value="KKN38966.1"/>
    <property type="molecule type" value="Genomic_DNA"/>
</dbReference>
<protein>
    <submittedName>
        <fullName evidence="1">Uncharacterized protein</fullName>
    </submittedName>
</protein>
<evidence type="ECO:0000313" key="1">
    <source>
        <dbReference type="EMBL" id="KKN38966.1"/>
    </source>
</evidence>
<dbReference type="AlphaFoldDB" id="A0A0F9SPT7"/>
<organism evidence="1">
    <name type="scientific">marine sediment metagenome</name>
    <dbReference type="NCBI Taxonomy" id="412755"/>
    <lineage>
        <taxon>unclassified sequences</taxon>
        <taxon>metagenomes</taxon>
        <taxon>ecological metagenomes</taxon>
    </lineage>
</organism>
<proteinExistence type="predicted"/>
<name>A0A0F9SPT7_9ZZZZ</name>
<accession>A0A0F9SPT7</accession>
<reference evidence="1" key="1">
    <citation type="journal article" date="2015" name="Nature">
        <title>Complex archaea that bridge the gap between prokaryotes and eukaryotes.</title>
        <authorList>
            <person name="Spang A."/>
            <person name="Saw J.H."/>
            <person name="Jorgensen S.L."/>
            <person name="Zaremba-Niedzwiedzka K."/>
            <person name="Martijn J."/>
            <person name="Lind A.E."/>
            <person name="van Eijk R."/>
            <person name="Schleper C."/>
            <person name="Guy L."/>
            <person name="Ettema T.J."/>
        </authorList>
    </citation>
    <scope>NUCLEOTIDE SEQUENCE</scope>
</reference>
<comment type="caution">
    <text evidence="1">The sequence shown here is derived from an EMBL/GenBank/DDBJ whole genome shotgun (WGS) entry which is preliminary data.</text>
</comment>
<gene>
    <name evidence="1" type="ORF">LCGC14_0748100</name>
</gene>